<feature type="region of interest" description="Disordered" evidence="2">
    <location>
        <begin position="742"/>
        <end position="837"/>
    </location>
</feature>
<accession>A0A0B4IB14</accession>
<dbReference type="OrthoDB" id="5835829at2759"/>
<organism evidence="5 6">
    <name type="scientific">Metarhizium guizhouense (strain ARSEF 977)</name>
    <dbReference type="NCBI Taxonomy" id="1276136"/>
    <lineage>
        <taxon>Eukaryota</taxon>
        <taxon>Fungi</taxon>
        <taxon>Dikarya</taxon>
        <taxon>Ascomycota</taxon>
        <taxon>Pezizomycotina</taxon>
        <taxon>Sordariomycetes</taxon>
        <taxon>Hypocreomycetidae</taxon>
        <taxon>Hypocreales</taxon>
        <taxon>Clavicipitaceae</taxon>
        <taxon>Metarhizium</taxon>
    </lineage>
</organism>
<sequence length="1091" mass="117291">MNSNRHPEEAGARPQRSLPDGHDENDAAPQHQMADPFAHAYANEVHPPSYEEAQASTTGCAGDQKTMFPSARASSSSPGTHAATSSQATRQFDQRPLDPNYSYQLGASAEPTAEATTIGAAFRDTQGEPMSQSSETEGTRAFVIDDGRVEMHIDESRLISRILSTTLQAENRSQEQNPTARRSSSPSLTQGKLPSSKVVRLNVVMQVVGSRGDVQPFVALGKVLKEKYGHRVRLATHGVFRKFVTENGLEFFDMGGDPVQLMAFMVKNPGLIPGIDSIASGDVGKRQKEMKEILMGAWRSCFEAGDGTGPPLEQEGFQTSETEIPFIADAIIANPPSSGHIHIAEKLGIPLHIVFTMPWSPTLSFPHPLANIVSVTTGERRANFLSYALVEVLMWQGLGAVINRFREKTLFLDPLSDVTGPGVVSRLRIPHSYCWSPALIPKPADWENHITVSGFSFLPLSSTFTPDADLEAFLKAGPPPLYIGFGSIVPADPDGLTRLLFSAIQQTGQRALVSKGWGGLGKDDMDIPDDVFMLGNVPHEWLFERVSCVVHHGGAGTTSTGIAKGKPTIVVPFFGDQQFWGSMVARAGAGPPPIPFKQLTAENLASAIRMAIEPETVEAAKVLGQKLSGENGRETAADDFHKGLDLGTIKCDLSPSRTAVWRVSKTKIKLSAFAATVLANAGILNMNNLKRYHPRSYHTVEGSVDPISGGLGAILGPVGSLMMGMIDIPLDVAKAVAVKSTSSLNDQTEGPRPAPRAHPEKPNVGSQLHANPTPAPSSIESSQRSSTTQVDAADPHELKLPRRPTNAEADPSGSEPAPPSPVRRESDNKGKKKGIKEKVTAAKARISLAFGFGFYKELSGNEHMARSSFLPDVKGSIKDHPSGSIGSDAALGAGKGLGRIAAIGMRIPMDFAMGISSGFRNAPKLYGDTTVRPAHKVEGFNSGLQAATREFGYGVYDGVMGLVSQPYNGAKREGVSGFFKGFAKGVGGAVLKPGAALFGIPGYAFKGIHQEIQNHFGSGLESYIISVHTAKGLKEYAGASEDEKTEIVNKWHSKEMEQKMSKPGIIDRWQSVQRSRRQWKEDEERESRAEN</sequence>
<keyword evidence="6" id="KW-1185">Reference proteome</keyword>
<reference evidence="5 6" key="1">
    <citation type="journal article" date="2014" name="Proc. Natl. Acad. Sci. U.S.A.">
        <title>Trajectory and genomic determinants of fungal-pathogen speciation and host adaptation.</title>
        <authorList>
            <person name="Hu X."/>
            <person name="Xiao G."/>
            <person name="Zheng P."/>
            <person name="Shang Y."/>
            <person name="Su Y."/>
            <person name="Zhang X."/>
            <person name="Liu X."/>
            <person name="Zhan S."/>
            <person name="St Leger R.J."/>
            <person name="Wang C."/>
        </authorList>
    </citation>
    <scope>NUCLEOTIDE SEQUENCE [LARGE SCALE GENOMIC DNA]</scope>
    <source>
        <strain evidence="5 6">ARSEF 977</strain>
    </source>
</reference>
<feature type="region of interest" description="Disordered" evidence="2">
    <location>
        <begin position="1"/>
        <end position="104"/>
    </location>
</feature>
<dbReference type="InterPro" id="IPR010610">
    <property type="entry name" value="EryCIII-like_C"/>
</dbReference>
<feature type="domain" description="Glycosyltransferase family 28 N-terminal" evidence="3">
    <location>
        <begin position="203"/>
        <end position="261"/>
    </location>
</feature>
<dbReference type="Pfam" id="PF06722">
    <property type="entry name" value="EryCIII-like_C"/>
    <property type="match status" value="1"/>
</dbReference>
<feature type="compositionally biased region" description="Low complexity" evidence="2">
    <location>
        <begin position="777"/>
        <end position="786"/>
    </location>
</feature>
<dbReference type="GO" id="GO:0016906">
    <property type="term" value="F:sterol 3-beta-glucosyltransferase activity"/>
    <property type="evidence" value="ECO:0007669"/>
    <property type="project" value="UniProtKB-ARBA"/>
</dbReference>
<evidence type="ECO:0000313" key="5">
    <source>
        <dbReference type="EMBL" id="KID91339.1"/>
    </source>
</evidence>
<dbReference type="PANTHER" id="PTHR48050:SF13">
    <property type="entry name" value="STEROL 3-BETA-GLUCOSYLTRANSFERASE UGT80A2"/>
    <property type="match status" value="1"/>
</dbReference>
<dbReference type="FunFam" id="3.40.50.2000:FF:000268">
    <property type="entry name" value="Glycosyltransferase family 1 protein"/>
    <property type="match status" value="1"/>
</dbReference>
<dbReference type="InterPro" id="IPR002213">
    <property type="entry name" value="UDP_glucos_trans"/>
</dbReference>
<dbReference type="InterPro" id="IPR004276">
    <property type="entry name" value="GlycoTrans_28_N"/>
</dbReference>
<feature type="region of interest" description="Disordered" evidence="2">
    <location>
        <begin position="169"/>
        <end position="192"/>
    </location>
</feature>
<evidence type="ECO:0000313" key="6">
    <source>
        <dbReference type="Proteomes" id="UP000031192"/>
    </source>
</evidence>
<evidence type="ECO:0000259" key="4">
    <source>
        <dbReference type="Pfam" id="PF06722"/>
    </source>
</evidence>
<dbReference type="AlphaFoldDB" id="A0A0B4IB14"/>
<evidence type="ECO:0000256" key="1">
    <source>
        <dbReference type="ARBA" id="ARBA00022679"/>
    </source>
</evidence>
<feature type="compositionally biased region" description="Basic and acidic residues" evidence="2">
    <location>
        <begin position="1"/>
        <end position="11"/>
    </location>
</feature>
<dbReference type="InterPro" id="IPR050426">
    <property type="entry name" value="Glycosyltransferase_28"/>
</dbReference>
<dbReference type="CDD" id="cd03784">
    <property type="entry name" value="GT1_Gtf-like"/>
    <property type="match status" value="1"/>
</dbReference>
<evidence type="ECO:0000259" key="3">
    <source>
        <dbReference type="Pfam" id="PF03033"/>
    </source>
</evidence>
<proteinExistence type="predicted"/>
<dbReference type="SUPFAM" id="SSF53756">
    <property type="entry name" value="UDP-Glycosyltransferase/glycogen phosphorylase"/>
    <property type="match status" value="1"/>
</dbReference>
<evidence type="ECO:0000256" key="2">
    <source>
        <dbReference type="SAM" id="MobiDB-lite"/>
    </source>
</evidence>
<gene>
    <name evidence="5" type="ORF">MGU_01309</name>
</gene>
<dbReference type="HOGENOM" id="CLU_000537_1_0_1"/>
<dbReference type="Proteomes" id="UP000031192">
    <property type="component" value="Unassembled WGS sequence"/>
</dbReference>
<feature type="region of interest" description="Disordered" evidence="2">
    <location>
        <begin position="1072"/>
        <end position="1091"/>
    </location>
</feature>
<feature type="compositionally biased region" description="Polar residues" evidence="2">
    <location>
        <begin position="72"/>
        <end position="91"/>
    </location>
</feature>
<protein>
    <submittedName>
        <fullName evidence="5">CHIP6 protein</fullName>
    </submittedName>
</protein>
<dbReference type="PANTHER" id="PTHR48050">
    <property type="entry name" value="STEROL 3-BETA-GLUCOSYLTRANSFERASE"/>
    <property type="match status" value="1"/>
</dbReference>
<feature type="compositionally biased region" description="Basic and acidic residues" evidence="2">
    <location>
        <begin position="1078"/>
        <end position="1091"/>
    </location>
</feature>
<feature type="domain" description="Erythromycin biosynthesis protein CIII-like C-terminal" evidence="4">
    <location>
        <begin position="525"/>
        <end position="620"/>
    </location>
</feature>
<name>A0A0B4IB14_METGA</name>
<keyword evidence="1" id="KW-0808">Transferase</keyword>
<dbReference type="Pfam" id="PF03033">
    <property type="entry name" value="Glyco_transf_28"/>
    <property type="match status" value="1"/>
</dbReference>
<dbReference type="EMBL" id="AZNH01000003">
    <property type="protein sequence ID" value="KID91339.1"/>
    <property type="molecule type" value="Genomic_DNA"/>
</dbReference>
<comment type="caution">
    <text evidence="5">The sequence shown here is derived from an EMBL/GenBank/DDBJ whole genome shotgun (WGS) entry which is preliminary data.</text>
</comment>
<dbReference type="GO" id="GO:0005975">
    <property type="term" value="P:carbohydrate metabolic process"/>
    <property type="evidence" value="ECO:0007669"/>
    <property type="project" value="InterPro"/>
</dbReference>
<dbReference type="Gene3D" id="3.40.50.2000">
    <property type="entry name" value="Glycogen Phosphorylase B"/>
    <property type="match status" value="2"/>
</dbReference>
<dbReference type="FunFam" id="3.40.50.2000:FF:000009">
    <property type="entry name" value="Sterol 3-beta-glucosyltransferase UGT80A2"/>
    <property type="match status" value="1"/>
</dbReference>